<evidence type="ECO:0000313" key="2">
    <source>
        <dbReference type="Proteomes" id="UP000014974"/>
    </source>
</evidence>
<dbReference type="STRING" id="641524.ADICYQ_3135"/>
<comment type="caution">
    <text evidence="1">The sequence shown here is derived from an EMBL/GenBank/DDBJ whole genome shotgun (WGS) entry which is preliminary data.</text>
</comment>
<name>S7WVF7_9BACT</name>
<sequence length="57" mass="6554">MILGVLLLFFTTMLTKSGRTHSLFKVINNLYEIRNPDRGEMIIAGGFSHRISEIYTH</sequence>
<gene>
    <name evidence="1" type="ORF">ADICYQ_3135</name>
</gene>
<protein>
    <submittedName>
        <fullName evidence="1">Uncharacterized protein</fullName>
    </submittedName>
</protein>
<dbReference type="EMBL" id="ATNM01000110">
    <property type="protein sequence ID" value="EPR68063.1"/>
    <property type="molecule type" value="Genomic_DNA"/>
</dbReference>
<evidence type="ECO:0000313" key="1">
    <source>
        <dbReference type="EMBL" id="EPR68063.1"/>
    </source>
</evidence>
<accession>S7WVF7</accession>
<dbReference type="Proteomes" id="UP000014974">
    <property type="component" value="Unassembled WGS sequence"/>
</dbReference>
<proteinExistence type="predicted"/>
<organism evidence="1 2">
    <name type="scientific">Cyclobacterium qasimii M12-11B</name>
    <dbReference type="NCBI Taxonomy" id="641524"/>
    <lineage>
        <taxon>Bacteria</taxon>
        <taxon>Pseudomonadati</taxon>
        <taxon>Bacteroidota</taxon>
        <taxon>Cytophagia</taxon>
        <taxon>Cytophagales</taxon>
        <taxon>Cyclobacteriaceae</taxon>
        <taxon>Cyclobacterium</taxon>
    </lineage>
</organism>
<reference evidence="1 2" key="1">
    <citation type="journal article" date="2013" name="Genome Announc.">
        <title>Draft Genome Sequence of Cyclobacterium qasimii Strain M12-11BT, Isolated from Arctic Marine Sediment.</title>
        <authorList>
            <person name="Shivaji S."/>
            <person name="Ara S."/>
            <person name="Singh A."/>
            <person name="Kumar Pinnaka A."/>
        </authorList>
    </citation>
    <scope>NUCLEOTIDE SEQUENCE [LARGE SCALE GENOMIC DNA]</scope>
    <source>
        <strain evidence="1 2">M12-11B</strain>
    </source>
</reference>
<dbReference type="AlphaFoldDB" id="S7WVF7"/>